<dbReference type="STRING" id="641526.ADIWIN_2625"/>
<name>S7VQC1_9FLAO</name>
<dbReference type="Pfam" id="PF18962">
    <property type="entry name" value="Por_Secre_tail"/>
    <property type="match status" value="1"/>
</dbReference>
<dbReference type="Proteomes" id="UP000014962">
    <property type="component" value="Unassembled WGS sequence"/>
</dbReference>
<comment type="caution">
    <text evidence="4">The sequence shown here is derived from an EMBL/GenBank/DDBJ whole genome shotgun (WGS) entry which is preliminary data.</text>
</comment>
<reference evidence="4 5" key="1">
    <citation type="journal article" date="2013" name="Genome Announc.">
        <title>Draft Genome Sequence of Winogradskyella psychrotolerans RS-3T, Isolated from the Marine Transect of Kongsfjorden, Ny-Alesund, Svalbard, Arctic Ocean.</title>
        <authorList>
            <person name="Kumar Pinnaka A."/>
            <person name="Ara S."/>
            <person name="Singh A."/>
            <person name="Shivaji S."/>
        </authorList>
    </citation>
    <scope>NUCLEOTIDE SEQUENCE [LARGE SCALE GENOMIC DNA]</scope>
    <source>
        <strain evidence="4 5">RS-3</strain>
    </source>
</reference>
<feature type="chain" id="PRO_5004546306" evidence="2">
    <location>
        <begin position="20"/>
        <end position="522"/>
    </location>
</feature>
<dbReference type="NCBIfam" id="TIGR04183">
    <property type="entry name" value="Por_Secre_tail"/>
    <property type="match status" value="1"/>
</dbReference>
<keyword evidence="4" id="KW-0675">Receptor</keyword>
<evidence type="ECO:0000256" key="2">
    <source>
        <dbReference type="SAM" id="SignalP"/>
    </source>
</evidence>
<keyword evidence="1 2" id="KW-0732">Signal</keyword>
<accession>S7VQC1</accession>
<feature type="domain" description="Secretion system C-terminal sorting" evidence="3">
    <location>
        <begin position="456"/>
        <end position="520"/>
    </location>
</feature>
<keyword evidence="5" id="KW-1185">Reference proteome</keyword>
<evidence type="ECO:0000313" key="4">
    <source>
        <dbReference type="EMBL" id="EPR72455.1"/>
    </source>
</evidence>
<dbReference type="EMBL" id="ATMR01000124">
    <property type="protein sequence ID" value="EPR72455.1"/>
    <property type="molecule type" value="Genomic_DNA"/>
</dbReference>
<feature type="signal peptide" evidence="2">
    <location>
        <begin position="1"/>
        <end position="19"/>
    </location>
</feature>
<organism evidence="4 5">
    <name type="scientific">Winogradskyella psychrotolerans RS-3</name>
    <dbReference type="NCBI Taxonomy" id="641526"/>
    <lineage>
        <taxon>Bacteria</taxon>
        <taxon>Pseudomonadati</taxon>
        <taxon>Bacteroidota</taxon>
        <taxon>Flavobacteriia</taxon>
        <taxon>Flavobacteriales</taxon>
        <taxon>Flavobacteriaceae</taxon>
        <taxon>Winogradskyella</taxon>
    </lineage>
</organism>
<dbReference type="InterPro" id="IPR026444">
    <property type="entry name" value="Secre_tail"/>
</dbReference>
<dbReference type="OrthoDB" id="975384at2"/>
<dbReference type="eggNOG" id="COG1345">
    <property type="taxonomic scope" value="Bacteria"/>
</dbReference>
<dbReference type="AlphaFoldDB" id="S7VQC1"/>
<sequence length="522" mass="55861">MKYNFLILFSILYCLNLNAQDLSKTMTVAPGTSISIAAGTTLSAAELNLKSTSDSFSSVMLDGTITPSTVVNYDRYVNVVGTSGVNGGNDLISLPVKTSVATFGDFLNYSADYGSTTNSATMPTNGSVYAFGPYDNGNRSYTNYASATVGNGDVLERAVGYRAATNLGGTLRFTGTISKVTETVSITTAEEYKWNSVGNPYPTYLDSQAFLTENASSLDEEAGAIYAYNNGAGSGPGVIGNFTIINDLVNTTWKIAPGQGFLVANAGTTPNDINFTTSMRVFSGEDDFIAGRDENVNQMLRLKAEHSNANFATEIYFNNNSSIGLDPGYDARLFGESSLSFSLYSHLVEDNVGTSMAIQSLGTSDVNDVVIPLGLKVAQGQQVTLSIENTTLPNDVEVYLEDNLTNTFTLLNEGNYTFVANTTLAGTGRFYLRVGNSTLSQIDNALNSLNLYAANQKIFVKGQLLETTQVDVYDTLGRLVMGSSLETGSHTNEIDATQLNAGIYVVKLTNGKQELTKKVILK</sequence>
<gene>
    <name evidence="4" type="ORF">ADIWIN_2625</name>
</gene>
<dbReference type="RefSeq" id="WP_020897530.1">
    <property type="nucleotide sequence ID" value="NZ_ATMR01000124.1"/>
</dbReference>
<evidence type="ECO:0000259" key="3">
    <source>
        <dbReference type="Pfam" id="PF18962"/>
    </source>
</evidence>
<protein>
    <submittedName>
        <fullName evidence="4">TonB-dependent receptor</fullName>
    </submittedName>
</protein>
<proteinExistence type="predicted"/>
<evidence type="ECO:0000313" key="5">
    <source>
        <dbReference type="Proteomes" id="UP000014962"/>
    </source>
</evidence>
<evidence type="ECO:0000256" key="1">
    <source>
        <dbReference type="ARBA" id="ARBA00022729"/>
    </source>
</evidence>